<feature type="domain" description="NB-ARC" evidence="1">
    <location>
        <begin position="170"/>
        <end position="314"/>
    </location>
</feature>
<evidence type="ECO:0000313" key="3">
    <source>
        <dbReference type="Proteomes" id="UP001497457"/>
    </source>
</evidence>
<protein>
    <recommendedName>
        <fullName evidence="1">NB-ARC domain-containing protein</fullName>
    </recommendedName>
</protein>
<dbReference type="PANTHER" id="PTHR19338:SF30">
    <property type="entry name" value="NB-ARC DOMAIN-CONTAINING PROTEIN"/>
    <property type="match status" value="1"/>
</dbReference>
<organism evidence="2 3">
    <name type="scientific">Urochloa decumbens</name>
    <dbReference type="NCBI Taxonomy" id="240449"/>
    <lineage>
        <taxon>Eukaryota</taxon>
        <taxon>Viridiplantae</taxon>
        <taxon>Streptophyta</taxon>
        <taxon>Embryophyta</taxon>
        <taxon>Tracheophyta</taxon>
        <taxon>Spermatophyta</taxon>
        <taxon>Magnoliopsida</taxon>
        <taxon>Liliopsida</taxon>
        <taxon>Poales</taxon>
        <taxon>Poaceae</taxon>
        <taxon>PACMAD clade</taxon>
        <taxon>Panicoideae</taxon>
        <taxon>Panicodae</taxon>
        <taxon>Paniceae</taxon>
        <taxon>Melinidinae</taxon>
        <taxon>Urochloa</taxon>
    </lineage>
</organism>
<dbReference type="EMBL" id="OZ075134">
    <property type="protein sequence ID" value="CAL4990975.1"/>
    <property type="molecule type" value="Genomic_DNA"/>
</dbReference>
<dbReference type="Proteomes" id="UP001497457">
    <property type="component" value="Chromosome 24b"/>
</dbReference>
<evidence type="ECO:0000259" key="1">
    <source>
        <dbReference type="Pfam" id="PF00931"/>
    </source>
</evidence>
<dbReference type="AlphaFoldDB" id="A0ABC9B406"/>
<dbReference type="PRINTS" id="PR00364">
    <property type="entry name" value="DISEASERSIST"/>
</dbReference>
<accession>A0ABC9B406</accession>
<dbReference type="InterPro" id="IPR027417">
    <property type="entry name" value="P-loop_NTPase"/>
</dbReference>
<dbReference type="Gene3D" id="1.20.5.4130">
    <property type="match status" value="1"/>
</dbReference>
<sequence length="319" mass="36260">MKDAPVSATYGFARSLPAKLERLVSAGLEANHELQLSKGEKKKILRLKVQLQQLIDDGYLLEPSEVEFPATAARCWVEEVRELSYDIADFHDKLVNNCHAFKKNSHRSRWITSEISRFRTCLEKGIQRYDMYNLRESEKRQQIIITTSDDGPVLPPRQYGLEAASPVGIDETMAKIEKWLTEEGEPQLRAVAVVGLGGVGKTMLAQEIYCKIGKRFECRAFVRSSQTPDVRKLLTSILLQVRPHRTPDVSESCNLASTIKAHLQQKKYFIIIDDLWALSTWDLIHQALPDDNNCYSRILITTEVDAVAHRCCGHNSKHI</sequence>
<evidence type="ECO:0000313" key="2">
    <source>
        <dbReference type="EMBL" id="CAL4990975.1"/>
    </source>
</evidence>
<dbReference type="SUPFAM" id="SSF52540">
    <property type="entry name" value="P-loop containing nucleoside triphosphate hydrolases"/>
    <property type="match status" value="1"/>
</dbReference>
<gene>
    <name evidence="2" type="ORF">URODEC1_LOCUS60451</name>
</gene>
<keyword evidence="3" id="KW-1185">Reference proteome</keyword>
<reference evidence="2" key="1">
    <citation type="submission" date="2024-10" db="EMBL/GenBank/DDBJ databases">
        <authorList>
            <person name="Ryan C."/>
        </authorList>
    </citation>
    <scope>NUCLEOTIDE SEQUENCE [LARGE SCALE GENOMIC DNA]</scope>
</reference>
<name>A0ABC9B406_9POAL</name>
<proteinExistence type="predicted"/>
<dbReference type="Gene3D" id="3.40.50.300">
    <property type="entry name" value="P-loop containing nucleotide triphosphate hydrolases"/>
    <property type="match status" value="1"/>
</dbReference>
<dbReference type="InterPro" id="IPR002182">
    <property type="entry name" value="NB-ARC"/>
</dbReference>
<dbReference type="Pfam" id="PF00931">
    <property type="entry name" value="NB-ARC"/>
    <property type="match status" value="1"/>
</dbReference>
<dbReference type="PANTHER" id="PTHR19338">
    <property type="entry name" value="TRANSLOCASE OF INNER MITOCHONDRIAL MEMBRANE 13 HOMOLOG"/>
    <property type="match status" value="1"/>
</dbReference>